<dbReference type="Proteomes" id="UP001642360">
    <property type="component" value="Unassembled WGS sequence"/>
</dbReference>
<dbReference type="AlphaFoldDB" id="A0ABC8SNT6"/>
<keyword evidence="3" id="KW-1185">Reference proteome</keyword>
<dbReference type="EMBL" id="CAUOFW020003258">
    <property type="protein sequence ID" value="CAK9158856.1"/>
    <property type="molecule type" value="Genomic_DNA"/>
</dbReference>
<reference evidence="2 3" key="1">
    <citation type="submission" date="2024-02" db="EMBL/GenBank/DDBJ databases">
        <authorList>
            <person name="Vignale AGUSTIN F."/>
            <person name="Sosa J E."/>
            <person name="Modenutti C."/>
        </authorList>
    </citation>
    <scope>NUCLEOTIDE SEQUENCE [LARGE SCALE GENOMIC DNA]</scope>
</reference>
<proteinExistence type="predicted"/>
<organism evidence="2 3">
    <name type="scientific">Ilex paraguariensis</name>
    <name type="common">yerba mate</name>
    <dbReference type="NCBI Taxonomy" id="185542"/>
    <lineage>
        <taxon>Eukaryota</taxon>
        <taxon>Viridiplantae</taxon>
        <taxon>Streptophyta</taxon>
        <taxon>Embryophyta</taxon>
        <taxon>Tracheophyta</taxon>
        <taxon>Spermatophyta</taxon>
        <taxon>Magnoliopsida</taxon>
        <taxon>eudicotyledons</taxon>
        <taxon>Gunneridae</taxon>
        <taxon>Pentapetalae</taxon>
        <taxon>asterids</taxon>
        <taxon>campanulids</taxon>
        <taxon>Aquifoliales</taxon>
        <taxon>Aquifoliaceae</taxon>
        <taxon>Ilex</taxon>
    </lineage>
</organism>
<evidence type="ECO:0000313" key="2">
    <source>
        <dbReference type="EMBL" id="CAK9158856.1"/>
    </source>
</evidence>
<feature type="compositionally biased region" description="Basic and acidic residues" evidence="1">
    <location>
        <begin position="97"/>
        <end position="130"/>
    </location>
</feature>
<sequence length="171" mass="19234">MISVRPRLTLKPHIRGQTLVNGLDLMSVELAFSPKPQSTQHVDMVNATSLLNRDAQGIVLAIFKTKGYDLQRLCFIFREVLGTTLIEPLSQYLEARHLKRDSPRHDTTGHDAPRRDTLKKNTASERDASPKHWNWQNGPFTKIGQKWNRRSVGATSARLASTTVGVVSSTY</sequence>
<comment type="caution">
    <text evidence="2">The sequence shown here is derived from an EMBL/GenBank/DDBJ whole genome shotgun (WGS) entry which is preliminary data.</text>
</comment>
<gene>
    <name evidence="2" type="ORF">ILEXP_LOCUS27521</name>
</gene>
<evidence type="ECO:0000313" key="3">
    <source>
        <dbReference type="Proteomes" id="UP001642360"/>
    </source>
</evidence>
<evidence type="ECO:0000256" key="1">
    <source>
        <dbReference type="SAM" id="MobiDB-lite"/>
    </source>
</evidence>
<feature type="region of interest" description="Disordered" evidence="1">
    <location>
        <begin position="97"/>
        <end position="141"/>
    </location>
</feature>
<accession>A0ABC8SNT6</accession>
<name>A0ABC8SNT6_9AQUA</name>
<protein>
    <submittedName>
        <fullName evidence="2">Uncharacterized protein</fullName>
    </submittedName>
</protein>